<dbReference type="Proteomes" id="UP001500782">
    <property type="component" value="Unassembled WGS sequence"/>
</dbReference>
<comment type="caution">
    <text evidence="1">The sequence shown here is derived from an EMBL/GenBank/DDBJ whole genome shotgun (WGS) entry which is preliminary data.</text>
</comment>
<reference evidence="2" key="1">
    <citation type="journal article" date="2019" name="Int. J. Syst. Evol. Microbiol.">
        <title>The Global Catalogue of Microorganisms (GCM) 10K type strain sequencing project: providing services to taxonomists for standard genome sequencing and annotation.</title>
        <authorList>
            <consortium name="The Broad Institute Genomics Platform"/>
            <consortium name="The Broad Institute Genome Sequencing Center for Infectious Disease"/>
            <person name="Wu L."/>
            <person name="Ma J."/>
        </authorList>
    </citation>
    <scope>NUCLEOTIDE SEQUENCE [LARGE SCALE GENOMIC DNA]</scope>
    <source>
        <strain evidence="2">JCM 9731</strain>
    </source>
</reference>
<gene>
    <name evidence="1" type="ORF">GCM10008967_12680</name>
</gene>
<organism evidence="1 2">
    <name type="scientific">Bacillus carboniphilus</name>
    <dbReference type="NCBI Taxonomy" id="86663"/>
    <lineage>
        <taxon>Bacteria</taxon>
        <taxon>Bacillati</taxon>
        <taxon>Bacillota</taxon>
        <taxon>Bacilli</taxon>
        <taxon>Bacillales</taxon>
        <taxon>Bacillaceae</taxon>
        <taxon>Bacillus</taxon>
    </lineage>
</organism>
<sequence length="149" mass="17928">MTVIHSFRQKQREKEIKLERNLLRELSIEWLKKKTLECFIKGIDSSQYIPIYQLEECCQDVAVEAFLLGGRFGKFGYYGESVEEVKSRCQEEEKYLIDTLYHYIEIEGLFEKRPMIQDSLYLQCEQYVHAFWMEGFLKAVKRYKLKLKS</sequence>
<protein>
    <submittedName>
        <fullName evidence="1">YbaK family protein</fullName>
    </submittedName>
</protein>
<keyword evidence="2" id="KW-1185">Reference proteome</keyword>
<name>A0ABP3FQV5_9BACI</name>
<accession>A0ABP3FQV5</accession>
<dbReference type="InterPro" id="IPR019667">
    <property type="entry name" value="Uncharacterised_YbaK"/>
</dbReference>
<dbReference type="EMBL" id="BAAADJ010000013">
    <property type="protein sequence ID" value="GAA0323620.1"/>
    <property type="molecule type" value="Genomic_DNA"/>
</dbReference>
<dbReference type="Pfam" id="PF10730">
    <property type="entry name" value="DUF2521"/>
    <property type="match status" value="1"/>
</dbReference>
<dbReference type="RefSeq" id="WP_343797388.1">
    <property type="nucleotide sequence ID" value="NZ_BAAADJ010000013.1"/>
</dbReference>
<evidence type="ECO:0000313" key="2">
    <source>
        <dbReference type="Proteomes" id="UP001500782"/>
    </source>
</evidence>
<evidence type="ECO:0000313" key="1">
    <source>
        <dbReference type="EMBL" id="GAA0323620.1"/>
    </source>
</evidence>
<proteinExistence type="predicted"/>